<dbReference type="PANTHER" id="PTHR34824:SF1">
    <property type="entry name" value="HEAT-INDUCIBLE TRANSCRIPTION REPRESSOR HRCA"/>
    <property type="match status" value="1"/>
</dbReference>
<dbReference type="PANTHER" id="PTHR34824">
    <property type="entry name" value="HEAT-INDUCIBLE TRANSCRIPTION REPRESSOR HRCA"/>
    <property type="match status" value="1"/>
</dbReference>
<feature type="domain" description="Heat-inducible transcription repressor HrcA C-terminal" evidence="6">
    <location>
        <begin position="104"/>
        <end position="321"/>
    </location>
</feature>
<evidence type="ECO:0000313" key="7">
    <source>
        <dbReference type="EMBL" id="ATZ18809.1"/>
    </source>
</evidence>
<sequence>MLTERQEHILKAIVQEFIKTVQPVGSKRILELLNVDISSATIRNESAALEEKGFLEKQHTSSGRVPSTQGYRYYVDFLMNKTDNTDLKKQLEKLKSLRSENIDVVLNQASSIISEMTKLTAIISTKGANDSVVLKKIDLIPLSNKNASVIFALSNGSIQTKVFNLNNTSLNDLSISIKLFSDSLIDTEISNIANKMNLIKPELEANVKNYEYILQTFLQTILQSNDVKREMYGMKYMLENPEFNDTEKIKSVINLMEHMSPFDWYDVRYSQNQQINKISTKIGEEISVDAGDIGIVGTEFEKNGSTTSITLVGPKRMDYNQANQLVQWLLELVNERGET</sequence>
<dbReference type="InterPro" id="IPR002571">
    <property type="entry name" value="HrcA"/>
</dbReference>
<keyword evidence="4 5" id="KW-0804">Transcription</keyword>
<evidence type="ECO:0000256" key="2">
    <source>
        <dbReference type="ARBA" id="ARBA00023015"/>
    </source>
</evidence>
<keyword evidence="1 5" id="KW-0678">Repressor</keyword>
<dbReference type="InterPro" id="IPR029016">
    <property type="entry name" value="GAF-like_dom_sf"/>
</dbReference>
<reference evidence="7 8" key="1">
    <citation type="submission" date="2017-11" db="EMBL/GenBank/DDBJ databases">
        <title>Genome sequence of Entomoplasma somnilux PYAN-1 (ATCC 49194).</title>
        <authorList>
            <person name="Lo W.-S."/>
            <person name="Gasparich G.E."/>
            <person name="Kuo C.-H."/>
        </authorList>
    </citation>
    <scope>NUCLEOTIDE SEQUENCE [LARGE SCALE GENOMIC DNA]</scope>
    <source>
        <strain evidence="7 8">PYAN-1</strain>
    </source>
</reference>
<dbReference type="KEGG" id="esx:ESOMN_v1c04270"/>
<keyword evidence="2 5" id="KW-0805">Transcription regulation</keyword>
<protein>
    <recommendedName>
        <fullName evidence="5">Heat-inducible transcription repressor HrcA</fullName>
    </recommendedName>
</protein>
<accession>A0A2K8NYB7</accession>
<dbReference type="Proteomes" id="UP000232230">
    <property type="component" value="Chromosome"/>
</dbReference>
<dbReference type="HAMAP" id="MF_00081">
    <property type="entry name" value="HrcA"/>
    <property type="match status" value="1"/>
</dbReference>
<dbReference type="GO" id="GO:0003677">
    <property type="term" value="F:DNA binding"/>
    <property type="evidence" value="ECO:0007669"/>
    <property type="project" value="InterPro"/>
</dbReference>
<dbReference type="Gene3D" id="3.30.390.60">
    <property type="entry name" value="Heat-inducible transcription repressor hrca homolog, domain 3"/>
    <property type="match status" value="1"/>
</dbReference>
<evidence type="ECO:0000256" key="4">
    <source>
        <dbReference type="ARBA" id="ARBA00023163"/>
    </source>
</evidence>
<dbReference type="Gene3D" id="3.30.450.40">
    <property type="match status" value="1"/>
</dbReference>
<dbReference type="InterPro" id="IPR036388">
    <property type="entry name" value="WH-like_DNA-bd_sf"/>
</dbReference>
<dbReference type="NCBIfam" id="TIGR00331">
    <property type="entry name" value="hrcA"/>
    <property type="match status" value="1"/>
</dbReference>
<evidence type="ECO:0000256" key="5">
    <source>
        <dbReference type="HAMAP-Rule" id="MF_00081"/>
    </source>
</evidence>
<gene>
    <name evidence="5 7" type="primary">hrcA</name>
    <name evidence="7" type="ORF">ESOMN_v1c04270</name>
</gene>
<dbReference type="PIRSF" id="PIRSF005485">
    <property type="entry name" value="HrcA"/>
    <property type="match status" value="1"/>
</dbReference>
<dbReference type="InterPro" id="IPR021153">
    <property type="entry name" value="HrcA_C"/>
</dbReference>
<dbReference type="AlphaFoldDB" id="A0A2K8NYB7"/>
<dbReference type="InterPro" id="IPR023120">
    <property type="entry name" value="WHTH_transcript_rep_HrcA_IDD"/>
</dbReference>
<organism evidence="7 8">
    <name type="scientific">Williamsoniiplasma somnilux</name>
    <dbReference type="NCBI Taxonomy" id="215578"/>
    <lineage>
        <taxon>Bacteria</taxon>
        <taxon>Bacillati</taxon>
        <taxon>Mycoplasmatota</taxon>
        <taxon>Mollicutes</taxon>
        <taxon>Entomoplasmatales</taxon>
        <taxon>Williamsoniiplasma</taxon>
    </lineage>
</organism>
<dbReference type="Pfam" id="PF01628">
    <property type="entry name" value="HrcA"/>
    <property type="match status" value="1"/>
</dbReference>
<name>A0A2K8NYB7_9MOLU</name>
<keyword evidence="3 5" id="KW-0346">Stress response</keyword>
<evidence type="ECO:0000259" key="6">
    <source>
        <dbReference type="Pfam" id="PF01628"/>
    </source>
</evidence>
<dbReference type="SUPFAM" id="SSF46785">
    <property type="entry name" value="Winged helix' DNA-binding domain"/>
    <property type="match status" value="1"/>
</dbReference>
<comment type="function">
    <text evidence="5">Negative regulator of class I heat shock genes (grpE-dnaK-dnaJ and groELS operons). Prevents heat-shock induction of these operons.</text>
</comment>
<dbReference type="RefSeq" id="WP_024863332.1">
    <property type="nucleotide sequence ID" value="NZ_CP024965.1"/>
</dbReference>
<keyword evidence="8" id="KW-1185">Reference proteome</keyword>
<proteinExistence type="inferred from homology"/>
<dbReference type="EMBL" id="CP024965">
    <property type="protein sequence ID" value="ATZ18809.1"/>
    <property type="molecule type" value="Genomic_DNA"/>
</dbReference>
<evidence type="ECO:0000256" key="1">
    <source>
        <dbReference type="ARBA" id="ARBA00022491"/>
    </source>
</evidence>
<evidence type="ECO:0000256" key="3">
    <source>
        <dbReference type="ARBA" id="ARBA00023016"/>
    </source>
</evidence>
<dbReference type="GO" id="GO:0045892">
    <property type="term" value="P:negative regulation of DNA-templated transcription"/>
    <property type="evidence" value="ECO:0007669"/>
    <property type="project" value="UniProtKB-UniRule"/>
</dbReference>
<dbReference type="SUPFAM" id="SSF55781">
    <property type="entry name" value="GAF domain-like"/>
    <property type="match status" value="1"/>
</dbReference>
<dbReference type="InterPro" id="IPR036390">
    <property type="entry name" value="WH_DNA-bd_sf"/>
</dbReference>
<comment type="similarity">
    <text evidence="5">Belongs to the HrcA family.</text>
</comment>
<dbReference type="Gene3D" id="1.10.10.10">
    <property type="entry name" value="Winged helix-like DNA-binding domain superfamily/Winged helix DNA-binding domain"/>
    <property type="match status" value="1"/>
</dbReference>
<evidence type="ECO:0000313" key="8">
    <source>
        <dbReference type="Proteomes" id="UP000232230"/>
    </source>
</evidence>